<dbReference type="SUPFAM" id="SSF49899">
    <property type="entry name" value="Concanavalin A-like lectins/glucanases"/>
    <property type="match status" value="1"/>
</dbReference>
<dbReference type="Proteomes" id="UP000258309">
    <property type="component" value="Unassembled WGS sequence"/>
</dbReference>
<proteinExistence type="predicted"/>
<feature type="signal peptide" evidence="2">
    <location>
        <begin position="1"/>
        <end position="20"/>
    </location>
</feature>
<dbReference type="PANTHER" id="PTHR37536">
    <property type="entry name" value="PUTATIVE (AFU_ORTHOLOGUE AFUA_3G02970)-RELATED"/>
    <property type="match status" value="1"/>
</dbReference>
<feature type="non-terminal residue" evidence="3">
    <location>
        <position position="256"/>
    </location>
</feature>
<name>A0A3E2H5X4_SCYLI</name>
<evidence type="ECO:0000313" key="3">
    <source>
        <dbReference type="EMBL" id="RFU28815.1"/>
    </source>
</evidence>
<feature type="chain" id="PRO_5017717085" evidence="2">
    <location>
        <begin position="21"/>
        <end position="256"/>
    </location>
</feature>
<dbReference type="GO" id="GO:0070007">
    <property type="term" value="F:glutamic-type endopeptidase activity"/>
    <property type="evidence" value="ECO:0007669"/>
    <property type="project" value="InterPro"/>
</dbReference>
<reference evidence="3 4" key="1">
    <citation type="submission" date="2018-05" db="EMBL/GenBank/DDBJ databases">
        <title>Draft genome sequence of Scytalidium lignicola DSM 105466, a ubiquitous saprotrophic fungus.</title>
        <authorList>
            <person name="Buettner E."/>
            <person name="Gebauer A.M."/>
            <person name="Hofrichter M."/>
            <person name="Liers C."/>
            <person name="Kellner H."/>
        </authorList>
    </citation>
    <scope>NUCLEOTIDE SEQUENCE [LARGE SCALE GENOMIC DNA]</scope>
    <source>
        <strain evidence="3 4">DSM 105466</strain>
    </source>
</reference>
<keyword evidence="4" id="KW-1185">Reference proteome</keyword>
<dbReference type="OMA" id="EWYPEFS"/>
<dbReference type="AlphaFoldDB" id="A0A3E2H5X4"/>
<accession>A0A3E2H5X4</accession>
<dbReference type="Pfam" id="PF01828">
    <property type="entry name" value="Peptidase_A4"/>
    <property type="match status" value="1"/>
</dbReference>
<comment type="caution">
    <text evidence="3">The sequence shown here is derived from an EMBL/GenBank/DDBJ whole genome shotgun (WGS) entry which is preliminary data.</text>
</comment>
<evidence type="ECO:0000313" key="4">
    <source>
        <dbReference type="Proteomes" id="UP000258309"/>
    </source>
</evidence>
<organism evidence="3 4">
    <name type="scientific">Scytalidium lignicola</name>
    <name type="common">Hyphomycete</name>
    <dbReference type="NCBI Taxonomy" id="5539"/>
    <lineage>
        <taxon>Eukaryota</taxon>
        <taxon>Fungi</taxon>
        <taxon>Dikarya</taxon>
        <taxon>Ascomycota</taxon>
        <taxon>Pezizomycotina</taxon>
        <taxon>Leotiomycetes</taxon>
        <taxon>Leotiomycetes incertae sedis</taxon>
        <taxon>Scytalidium</taxon>
    </lineage>
</organism>
<dbReference type="PRINTS" id="PR00977">
    <property type="entry name" value="SCYTLDPTASE"/>
</dbReference>
<dbReference type="PANTHER" id="PTHR37536:SF1">
    <property type="entry name" value="ASPERGILLOPEPSIN, PUTAITVE (AFU_ORTHOLOGUE AFUA_7G01200)"/>
    <property type="match status" value="1"/>
</dbReference>
<keyword evidence="2" id="KW-0732">Signal</keyword>
<dbReference type="InterPro" id="IPR000250">
    <property type="entry name" value="Peptidase_G1"/>
</dbReference>
<gene>
    <name evidence="3" type="ORF">B7463_g7520</name>
</gene>
<sequence>MKFATAAVLSALICAEAVLAAVPADRGLARRLARRQGRRSAPFRNNTEHATVQSNWGGAIIESSGFSTVSAVANVPRGSGGSNAAGTAWVGIDGANCQTAILQTGFDWYGDGTYDAWYEWYPEFSSDFTGIDISEGDQIQMSVTATSKTSGSATLENLSTGQKVTQNFNHVTAGSLCLTDAEFIIEDFEECNSSGTSCQPVTFSPFSPAIKFTQATATANGRNIPLSQGEITEVIINNRDVTDCSISGSTLTCESV</sequence>
<evidence type="ECO:0000256" key="1">
    <source>
        <dbReference type="PIRSR" id="PIRSR600250-50"/>
    </source>
</evidence>
<dbReference type="GO" id="GO:0006508">
    <property type="term" value="P:proteolysis"/>
    <property type="evidence" value="ECO:0007669"/>
    <property type="project" value="InterPro"/>
</dbReference>
<protein>
    <submittedName>
        <fullName evidence="3">Uncharacterized protein</fullName>
    </submittedName>
</protein>
<dbReference type="EMBL" id="NCSJ02000149">
    <property type="protein sequence ID" value="RFU28815.1"/>
    <property type="molecule type" value="Genomic_DNA"/>
</dbReference>
<dbReference type="InterPro" id="IPR013320">
    <property type="entry name" value="ConA-like_dom_sf"/>
</dbReference>
<dbReference type="InterPro" id="IPR038656">
    <property type="entry name" value="Peptidase_G1_sf"/>
</dbReference>
<evidence type="ECO:0000256" key="2">
    <source>
        <dbReference type="SAM" id="SignalP"/>
    </source>
</evidence>
<dbReference type="Gene3D" id="2.60.120.700">
    <property type="entry name" value="Peptidase G1"/>
    <property type="match status" value="1"/>
</dbReference>
<dbReference type="OrthoDB" id="2862635at2759"/>
<feature type="non-terminal residue" evidence="3">
    <location>
        <position position="1"/>
    </location>
</feature>
<dbReference type="STRING" id="5539.A0A3E2H5X4"/>
<feature type="active site" description="Proton acceptor" evidence="1">
    <location>
        <position position="186"/>
    </location>
</feature>